<feature type="domain" description="Solute-binding protein family 3/N-terminal" evidence="2">
    <location>
        <begin position="27"/>
        <end position="244"/>
    </location>
</feature>
<feature type="chain" id="PRO_5046985677" evidence="1">
    <location>
        <begin position="19"/>
        <end position="245"/>
    </location>
</feature>
<name>A0ABU9U1C9_9GAMM</name>
<feature type="signal peptide" evidence="1">
    <location>
        <begin position="1"/>
        <end position="18"/>
    </location>
</feature>
<sequence length="245" mass="28548">MKQFCLLFFLLMSASAVADSFRIALPDEDYPPYHFVDTQHKGILNELLVLFSEASEVDIEYIFAPEKRSAKMLQQGYVDARMESEVWLIGDESYYWSQEIAIVEDVLVVSHGTKLIDFKELNSLKDGILLGRFGYVYPKYELLVNSNVLHRENFYSDLDILQSLYSDTPMSKRFTIMSRDVVNWYIKKHPHLSQLVISDFNVGKAPLQLQFSYTPKGRKLVREFNLFLKELKESKELASIISRYQ</sequence>
<evidence type="ECO:0000313" key="3">
    <source>
        <dbReference type="EMBL" id="MEM5550570.1"/>
    </source>
</evidence>
<keyword evidence="4" id="KW-1185">Reference proteome</keyword>
<organism evidence="3 4">
    <name type="scientific">Pseudoalteromonas neustonica</name>
    <dbReference type="NCBI Taxonomy" id="1840331"/>
    <lineage>
        <taxon>Bacteria</taxon>
        <taxon>Pseudomonadati</taxon>
        <taxon>Pseudomonadota</taxon>
        <taxon>Gammaproteobacteria</taxon>
        <taxon>Alteromonadales</taxon>
        <taxon>Pseudoalteromonadaceae</taxon>
        <taxon>Pseudoalteromonas</taxon>
    </lineage>
</organism>
<dbReference type="EMBL" id="JBBMQU010000010">
    <property type="protein sequence ID" value="MEM5550570.1"/>
    <property type="molecule type" value="Genomic_DNA"/>
</dbReference>
<dbReference type="Pfam" id="PF00497">
    <property type="entry name" value="SBP_bac_3"/>
    <property type="match status" value="1"/>
</dbReference>
<accession>A0ABU9U1C9</accession>
<evidence type="ECO:0000256" key="1">
    <source>
        <dbReference type="SAM" id="SignalP"/>
    </source>
</evidence>
<proteinExistence type="predicted"/>
<evidence type="ECO:0000313" key="4">
    <source>
        <dbReference type="Proteomes" id="UP001388366"/>
    </source>
</evidence>
<dbReference type="Proteomes" id="UP001388366">
    <property type="component" value="Unassembled WGS sequence"/>
</dbReference>
<reference evidence="3 4" key="1">
    <citation type="submission" date="2024-03" db="EMBL/GenBank/DDBJ databases">
        <title>Community enrichment and isolation of bacterial strains for fucoidan degradation.</title>
        <authorList>
            <person name="Sichert A."/>
        </authorList>
    </citation>
    <scope>NUCLEOTIDE SEQUENCE [LARGE SCALE GENOMIC DNA]</scope>
    <source>
        <strain evidence="3 4">AS81</strain>
    </source>
</reference>
<evidence type="ECO:0000259" key="2">
    <source>
        <dbReference type="Pfam" id="PF00497"/>
    </source>
</evidence>
<keyword evidence="1" id="KW-0732">Signal</keyword>
<comment type="caution">
    <text evidence="3">The sequence shown here is derived from an EMBL/GenBank/DDBJ whole genome shotgun (WGS) entry which is preliminary data.</text>
</comment>
<dbReference type="InterPro" id="IPR001638">
    <property type="entry name" value="Solute-binding_3/MltF_N"/>
</dbReference>
<protein>
    <submittedName>
        <fullName evidence="3">Transporter substrate-binding domain-containing protein</fullName>
    </submittedName>
</protein>
<dbReference type="SUPFAM" id="SSF53850">
    <property type="entry name" value="Periplasmic binding protein-like II"/>
    <property type="match status" value="1"/>
</dbReference>
<dbReference type="Gene3D" id="3.40.190.10">
    <property type="entry name" value="Periplasmic binding protein-like II"/>
    <property type="match status" value="2"/>
</dbReference>
<dbReference type="RefSeq" id="WP_082379081.1">
    <property type="nucleotide sequence ID" value="NZ_BDDS01000007.1"/>
</dbReference>
<gene>
    <name evidence="3" type="ORF">WNY63_07495</name>
</gene>